<evidence type="ECO:0000313" key="2">
    <source>
        <dbReference type="EMBL" id="GEL92684.1"/>
    </source>
</evidence>
<dbReference type="EMBL" id="BJWF01000030">
    <property type="protein sequence ID" value="GEL92684.1"/>
    <property type="molecule type" value="Genomic_DNA"/>
</dbReference>
<protein>
    <recommendedName>
        <fullName evidence="1">Adenine deaminase C-terminal domain-containing protein</fullName>
    </recommendedName>
</protein>
<gene>
    <name evidence="2" type="ORF">EVI01_20210</name>
</gene>
<proteinExistence type="predicted"/>
<name>A0A511J3Y4_9ENTE</name>
<evidence type="ECO:0000313" key="3">
    <source>
        <dbReference type="Proteomes" id="UP000321830"/>
    </source>
</evidence>
<accession>A0A511J3Y4</accession>
<dbReference type="InterPro" id="IPR026912">
    <property type="entry name" value="Adenine_deam_C"/>
</dbReference>
<feature type="domain" description="Adenine deaminase C-terminal" evidence="1">
    <location>
        <begin position="1"/>
        <end position="79"/>
    </location>
</feature>
<dbReference type="AlphaFoldDB" id="A0A511J3Y4"/>
<dbReference type="Proteomes" id="UP000321830">
    <property type="component" value="Unassembled WGS sequence"/>
</dbReference>
<reference evidence="2 3" key="1">
    <citation type="submission" date="2019-07" db="EMBL/GenBank/DDBJ databases">
        <title>Whole genome shotgun sequence of Enterococcus villorum NBRC 100699.</title>
        <authorList>
            <person name="Hosoyama A."/>
            <person name="Uohara A."/>
            <person name="Ohji S."/>
            <person name="Ichikawa N."/>
        </authorList>
    </citation>
    <scope>NUCLEOTIDE SEQUENCE [LARGE SCALE GENOMIC DNA]</scope>
    <source>
        <strain evidence="2 3">NBRC 100699</strain>
    </source>
</reference>
<evidence type="ECO:0000259" key="1">
    <source>
        <dbReference type="Pfam" id="PF13382"/>
    </source>
</evidence>
<dbReference type="Pfam" id="PF13382">
    <property type="entry name" value="Adenine_deam_C"/>
    <property type="match status" value="1"/>
</dbReference>
<sequence>MIVVNDGKEVSSLPLPIGGLMTQAPFSVVNEQLVTLVKEAHNLGASQTFDPFLTLSFLTLSVIPELKLTDKGLFSFSKFSLIEPSV</sequence>
<comment type="caution">
    <text evidence="2">The sequence shown here is derived from an EMBL/GenBank/DDBJ whole genome shotgun (WGS) entry which is preliminary data.</text>
</comment>
<organism evidence="2 3">
    <name type="scientific">Enterococcus villorum</name>
    <dbReference type="NCBI Taxonomy" id="112904"/>
    <lineage>
        <taxon>Bacteria</taxon>
        <taxon>Bacillati</taxon>
        <taxon>Bacillota</taxon>
        <taxon>Bacilli</taxon>
        <taxon>Lactobacillales</taxon>
        <taxon>Enterococcaceae</taxon>
        <taxon>Enterococcus</taxon>
    </lineage>
</organism>